<organism evidence="2 3">
    <name type="scientific">Haloarcula hispanica</name>
    <dbReference type="NCBI Taxonomy" id="51589"/>
    <lineage>
        <taxon>Archaea</taxon>
        <taxon>Methanobacteriati</taxon>
        <taxon>Methanobacteriota</taxon>
        <taxon>Stenosarchaea group</taxon>
        <taxon>Halobacteria</taxon>
        <taxon>Halobacteriales</taxon>
        <taxon>Haloarculaceae</taxon>
        <taxon>Haloarcula</taxon>
    </lineage>
</organism>
<evidence type="ECO:0000256" key="1">
    <source>
        <dbReference type="SAM" id="MobiDB-lite"/>
    </source>
</evidence>
<dbReference type="Proteomes" id="UP000326244">
    <property type="component" value="Unassembled WGS sequence"/>
</dbReference>
<dbReference type="SUPFAM" id="SSF48371">
    <property type="entry name" value="ARM repeat"/>
    <property type="match status" value="1"/>
</dbReference>
<comment type="caution">
    <text evidence="2">The sequence shown here is derived from an EMBL/GenBank/DDBJ whole genome shotgun (WGS) entry which is preliminary data.</text>
</comment>
<proteinExistence type="predicted"/>
<protein>
    <submittedName>
        <fullName evidence="2">Uncharacterized protein</fullName>
    </submittedName>
</protein>
<dbReference type="Gene3D" id="1.25.10.10">
    <property type="entry name" value="Leucine-rich Repeat Variant"/>
    <property type="match status" value="1"/>
</dbReference>
<sequence length="1157" mass="126350">MSSISHLTVGTESHSVDEVISALEAALTDADCDPDIYEHEGAVGVSRAFKPDDLSPAEVDRSVTTYFSDTVDAGSGELDRRVGDNFRTVDSVASPELGGDRYVIDYFRINYGITPRYGYQRTEPVGTRERVEADEQWGEIQSRTADWPVSPAQLNEWFDAYQPNLSDAEWADLLALLMTDSAFHVARKLLSNIKRQPPVAALKDLTAADPDTRTRAVRQVAAIGTANAEQYSQFIEALATVDRRTRALVAPTLWEPAPVEADGTPDKTLLTELLSLTDDDVPELRIGALAGASRLYAELQRAVEDGDLTAEEAADGVLVPLMDAYEEALTDRDVRVRERALAMATESLPDYRGYLLQDWDRLPFERRWEIGRTYAATAAEPESVMDSSGGILLKSAFDGEAEAVPTLVDYAYHERGPSYEAVRQKLKRLADDEPELAMPALSPAVDCVIEGIETRADVELIAELVSRDPERVVPAADPLAAMLDADGDGDSDSKRRAASRTLKSLPAEHVPVSPAMLTESTADVFNDWKLVADRVAALAEVDPDETVALLSDLGRQLASDEDPDASPRNIARALRAVAEVDPETVTQALPDLEPLFADAPQVTRHLAISSAAAATHDVESVAPYADEIGAWLASPTALVREAAATALVAIGETDPALLSQPYRQLLDRAEDALTAESLLTARNDPPAQTPPDWPAGVVAAADPDHMVEGVMDAVVDDRRLRGDVAGLVREIQAGNQETATLALESLLEDERLYSGAVSTLAEDALELFAGAADELTARLAREDERTDRETNYSFHPRKAARPYDEALAAAAAVDPEAVRSAIRSHYESVDAFASSIPTENRDAVEQRLNDSEPQEVRTEAGPSQSSETTNAQILEPQWRETNEDIVFPDPFTVLDCDEEILTDDEPILDDLAETDQEAADVLLEMEPSVQWRFARAYDIGAVDSDGLAVAVKRYDSLDPDVRNDFHATLARTRDSAIGFAGKVDEATFETIFSPRSRNVPSFGGTYGTDAVVPQEDVALEFSNEALTLERVYRDGSNNLRRLEDDSFVRRLLDSDGPVGELPEDADPDDERVSVLTKRPIPTAFVRMDDPDEETIVSKMLALDIDTNKVERLVELARATDSAVVSEDTLAAIQEVLDELDDLDDEDSIHQYIQTKVQ</sequence>
<reference evidence="2 3" key="1">
    <citation type="submission" date="2018-11" db="EMBL/GenBank/DDBJ databases">
        <title>Genomic analysis of Haloarcula hispanica CBA1121.</title>
        <authorList>
            <person name="Kim Y.B."/>
            <person name="Roh S.W."/>
        </authorList>
    </citation>
    <scope>NUCLEOTIDE SEQUENCE [LARGE SCALE GENOMIC DNA]</scope>
    <source>
        <strain evidence="2 3">CBA1121</strain>
    </source>
</reference>
<dbReference type="InterPro" id="IPR016024">
    <property type="entry name" value="ARM-type_fold"/>
</dbReference>
<dbReference type="InterPro" id="IPR011989">
    <property type="entry name" value="ARM-like"/>
</dbReference>
<dbReference type="AlphaFoldDB" id="A0A5J5LFA5"/>
<dbReference type="EMBL" id="RQWK01000004">
    <property type="protein sequence ID" value="KAA9404605.1"/>
    <property type="molecule type" value="Genomic_DNA"/>
</dbReference>
<accession>A0A5J5LFA5</accession>
<feature type="compositionally biased region" description="Basic and acidic residues" evidence="1">
    <location>
        <begin position="839"/>
        <end position="858"/>
    </location>
</feature>
<feature type="compositionally biased region" description="Polar residues" evidence="1">
    <location>
        <begin position="861"/>
        <end position="872"/>
    </location>
</feature>
<name>A0A5J5LFA5_HALHI</name>
<gene>
    <name evidence="2" type="ORF">EGO51_19090</name>
</gene>
<feature type="region of interest" description="Disordered" evidence="1">
    <location>
        <begin position="833"/>
        <end position="879"/>
    </location>
</feature>
<evidence type="ECO:0000313" key="3">
    <source>
        <dbReference type="Proteomes" id="UP000326244"/>
    </source>
</evidence>
<evidence type="ECO:0000313" key="2">
    <source>
        <dbReference type="EMBL" id="KAA9404605.1"/>
    </source>
</evidence>
<dbReference type="RefSeq" id="WP_151104324.1">
    <property type="nucleotide sequence ID" value="NZ_RQWK01000004.1"/>
</dbReference>